<reference evidence="18 19" key="1">
    <citation type="submission" date="2016-10" db="EMBL/GenBank/DDBJ databases">
        <authorList>
            <person name="Varghese N."/>
            <person name="Submissions S."/>
        </authorList>
    </citation>
    <scope>NUCLEOTIDE SEQUENCE [LARGE SCALE GENOMIC DNA]</scope>
    <source>
        <strain evidence="19">ATCC 20501</strain>
        <strain evidence="17 18">CGMCC 4.3529</strain>
    </source>
</reference>
<evidence type="ECO:0000259" key="15">
    <source>
        <dbReference type="PROSITE" id="PS50109"/>
    </source>
</evidence>
<dbReference type="InterPro" id="IPR003594">
    <property type="entry name" value="HATPase_dom"/>
</dbReference>
<dbReference type="AlphaFoldDB" id="A0A1H6C2J0"/>
<feature type="transmembrane region" description="Helical" evidence="14">
    <location>
        <begin position="24"/>
        <end position="44"/>
    </location>
</feature>
<evidence type="ECO:0000256" key="7">
    <source>
        <dbReference type="ARBA" id="ARBA00022692"/>
    </source>
</evidence>
<dbReference type="InterPro" id="IPR036890">
    <property type="entry name" value="HATPase_C_sf"/>
</dbReference>
<evidence type="ECO:0000256" key="13">
    <source>
        <dbReference type="ARBA" id="ARBA00023136"/>
    </source>
</evidence>
<evidence type="ECO:0000256" key="6">
    <source>
        <dbReference type="ARBA" id="ARBA00022679"/>
    </source>
</evidence>
<dbReference type="SUPFAM" id="SSF55890">
    <property type="entry name" value="Sporulation response regulatory protein Spo0B"/>
    <property type="match status" value="1"/>
</dbReference>
<feature type="domain" description="Histidine kinase" evidence="15">
    <location>
        <begin position="316"/>
        <end position="535"/>
    </location>
</feature>
<evidence type="ECO:0000313" key="17">
    <source>
        <dbReference type="EMBL" id="SFC25085.1"/>
    </source>
</evidence>
<evidence type="ECO:0000256" key="11">
    <source>
        <dbReference type="ARBA" id="ARBA00022989"/>
    </source>
</evidence>
<evidence type="ECO:0000313" key="18">
    <source>
        <dbReference type="Proteomes" id="UP000199690"/>
    </source>
</evidence>
<dbReference type="PROSITE" id="PS50109">
    <property type="entry name" value="HIS_KIN"/>
    <property type="match status" value="1"/>
</dbReference>
<dbReference type="CDD" id="cd00130">
    <property type="entry name" value="PAS"/>
    <property type="match status" value="1"/>
</dbReference>
<dbReference type="GO" id="GO:0005886">
    <property type="term" value="C:plasma membrane"/>
    <property type="evidence" value="ECO:0007669"/>
    <property type="project" value="UniProtKB-SubCell"/>
</dbReference>
<evidence type="ECO:0000313" key="16">
    <source>
        <dbReference type="EMBL" id="SEG67168.1"/>
    </source>
</evidence>
<gene>
    <name evidence="16" type="ORF">SAMN02982929_03055</name>
    <name evidence="17" type="ORF">SAMN05216506_101295</name>
</gene>
<dbReference type="SUPFAM" id="SSF55874">
    <property type="entry name" value="ATPase domain of HSP90 chaperone/DNA topoisomerase II/histidine kinase"/>
    <property type="match status" value="1"/>
</dbReference>
<evidence type="ECO:0000256" key="9">
    <source>
        <dbReference type="ARBA" id="ARBA00022777"/>
    </source>
</evidence>
<evidence type="ECO:0000256" key="8">
    <source>
        <dbReference type="ARBA" id="ARBA00022741"/>
    </source>
</evidence>
<dbReference type="SMR" id="A0A1H6C2J0"/>
<evidence type="ECO:0000256" key="3">
    <source>
        <dbReference type="ARBA" id="ARBA00012438"/>
    </source>
</evidence>
<keyword evidence="10" id="KW-0067">ATP-binding</keyword>
<dbReference type="EC" id="2.7.13.3" evidence="3"/>
<keyword evidence="13 14" id="KW-0472">Membrane</keyword>
<evidence type="ECO:0000256" key="12">
    <source>
        <dbReference type="ARBA" id="ARBA00023012"/>
    </source>
</evidence>
<dbReference type="Proteomes" id="UP000236729">
    <property type="component" value="Unassembled WGS sequence"/>
</dbReference>
<dbReference type="GO" id="GO:0005524">
    <property type="term" value="F:ATP binding"/>
    <property type="evidence" value="ECO:0007669"/>
    <property type="project" value="UniProtKB-KW"/>
</dbReference>
<dbReference type="EMBL" id="FNVB01000004">
    <property type="protein sequence ID" value="SEG67168.1"/>
    <property type="molecule type" value="Genomic_DNA"/>
</dbReference>
<name>A0A1H6C2J0_9PSEU</name>
<dbReference type="Pfam" id="PF02518">
    <property type="entry name" value="HATPase_c"/>
    <property type="match status" value="1"/>
</dbReference>
<sequence>MSPADARNWFGRVRPQWSLARQLFVLQVVVVAVVVLAGTALAWYDAEQRNESAARDKVVAVARTLAAQPGVRDALVAPDPTATLQPLAERVRADTGVDFITIMSPQGIRYTHPDPARIGQPFLGHIEQAVAGQVFTEIFPGTLGFSVRAVVPVHDDGHRLIGLVSDGITVRSISLELEKQVSVLVLVAAAALLIGGLLTYLVSARLRRHTHGLRPAELSRMYEYHDAILHAVREGLLLISPAGRVTLCNDGAGLLLGLDPLAVEGSPVSELELPESLVGSLGSGRAVRDEVHLTDERVLLVNASEIRSGGRDLGTVVTLRDHTELQALSGELDSMRGFAESLRSQAHESANRLHTVVSLIELGRADEAVTFATAELELAQQLTDRVVGAIAEPVLAAVLLGKSAEAGERGVEVVLTDDTEIDDVDLAHIDSRDLVTILGNLIDNAVEAVVERPSPRVAVTVRSTSDGVLVRVADNGPGVDPETAQRLFERGWSTKDSGRGLGLALVGQSVRRHRGSIEVTSDDGAVFTVLLPAGSDVPR</sequence>
<dbReference type="Proteomes" id="UP000199690">
    <property type="component" value="Unassembled WGS sequence"/>
</dbReference>
<dbReference type="Gene3D" id="3.30.450.20">
    <property type="entry name" value="PAS domain"/>
    <property type="match status" value="2"/>
</dbReference>
<comment type="catalytic activity">
    <reaction evidence="1">
        <text>ATP + protein L-histidine = ADP + protein N-phospho-L-histidine.</text>
        <dbReference type="EC" id="2.7.13.3"/>
    </reaction>
</comment>
<feature type="transmembrane region" description="Helical" evidence="14">
    <location>
        <begin position="181"/>
        <end position="202"/>
    </location>
</feature>
<dbReference type="InterPro" id="IPR035965">
    <property type="entry name" value="PAS-like_dom_sf"/>
</dbReference>
<keyword evidence="4" id="KW-1003">Cell membrane</keyword>
<reference evidence="16" key="2">
    <citation type="submission" date="2016-10" db="EMBL/GenBank/DDBJ databases">
        <authorList>
            <person name="de Groot N.N."/>
        </authorList>
    </citation>
    <scope>NUCLEOTIDE SEQUENCE [LARGE SCALE GENOMIC DNA]</scope>
    <source>
        <strain evidence="16">ATCC 20501</strain>
    </source>
</reference>
<keyword evidence="11 14" id="KW-1133">Transmembrane helix</keyword>
<dbReference type="InterPro" id="IPR029151">
    <property type="entry name" value="Sensor-like_sf"/>
</dbReference>
<dbReference type="InterPro" id="IPR016120">
    <property type="entry name" value="Sig_transdc_His_kin_SpoOB"/>
</dbReference>
<dbReference type="InterPro" id="IPR005467">
    <property type="entry name" value="His_kinase_dom"/>
</dbReference>
<keyword evidence="5" id="KW-0597">Phosphoprotein</keyword>
<keyword evidence="12" id="KW-0902">Two-component regulatory system</keyword>
<accession>A0A1I1HMT3</accession>
<organism evidence="16 19">
    <name type="scientific">Saccharopolyspora kobensis</name>
    <dbReference type="NCBI Taxonomy" id="146035"/>
    <lineage>
        <taxon>Bacteria</taxon>
        <taxon>Bacillati</taxon>
        <taxon>Actinomycetota</taxon>
        <taxon>Actinomycetes</taxon>
        <taxon>Pseudonocardiales</taxon>
        <taxon>Pseudonocardiaceae</taxon>
        <taxon>Saccharopolyspora</taxon>
    </lineage>
</organism>
<evidence type="ECO:0000256" key="10">
    <source>
        <dbReference type="ARBA" id="ARBA00022840"/>
    </source>
</evidence>
<evidence type="ECO:0000313" key="19">
    <source>
        <dbReference type="Proteomes" id="UP000236729"/>
    </source>
</evidence>
<protein>
    <recommendedName>
        <fullName evidence="3">histidine kinase</fullName>
        <ecNumber evidence="3">2.7.13.3</ecNumber>
    </recommendedName>
</protein>
<dbReference type="SUPFAM" id="SSF55785">
    <property type="entry name" value="PYP-like sensor domain (PAS domain)"/>
    <property type="match status" value="1"/>
</dbReference>
<accession>A0A1H6C2J0</accession>
<proteinExistence type="predicted"/>
<dbReference type="SUPFAM" id="SSF103190">
    <property type="entry name" value="Sensory domain-like"/>
    <property type="match status" value="1"/>
</dbReference>
<keyword evidence="6" id="KW-0808">Transferase</keyword>
<dbReference type="PANTHER" id="PTHR43547:SF10">
    <property type="entry name" value="SENSOR HISTIDINE KINASE DCUS"/>
    <property type="match status" value="1"/>
</dbReference>
<evidence type="ECO:0000256" key="2">
    <source>
        <dbReference type="ARBA" id="ARBA00004651"/>
    </source>
</evidence>
<dbReference type="InterPro" id="IPR033463">
    <property type="entry name" value="sCache_3"/>
</dbReference>
<dbReference type="GO" id="GO:0000155">
    <property type="term" value="F:phosphorelay sensor kinase activity"/>
    <property type="evidence" value="ECO:0007669"/>
    <property type="project" value="InterPro"/>
</dbReference>
<dbReference type="SMART" id="SM00091">
    <property type="entry name" value="PAS"/>
    <property type="match status" value="1"/>
</dbReference>
<dbReference type="InterPro" id="IPR004358">
    <property type="entry name" value="Sig_transdc_His_kin-like_C"/>
</dbReference>
<dbReference type="RefSeq" id="WP_093345105.1">
    <property type="nucleotide sequence ID" value="NZ_FNVB01000004.1"/>
</dbReference>
<dbReference type="PRINTS" id="PR00344">
    <property type="entry name" value="BCTRLSENSOR"/>
</dbReference>
<keyword evidence="8" id="KW-0547">Nucleotide-binding</keyword>
<evidence type="ECO:0000256" key="4">
    <source>
        <dbReference type="ARBA" id="ARBA00022475"/>
    </source>
</evidence>
<dbReference type="InterPro" id="IPR000014">
    <property type="entry name" value="PAS"/>
</dbReference>
<dbReference type="PANTHER" id="PTHR43547">
    <property type="entry name" value="TWO-COMPONENT HISTIDINE KINASE"/>
    <property type="match status" value="1"/>
</dbReference>
<evidence type="ECO:0000256" key="1">
    <source>
        <dbReference type="ARBA" id="ARBA00000085"/>
    </source>
</evidence>
<keyword evidence="18" id="KW-1185">Reference proteome</keyword>
<dbReference type="EMBL" id="FOME01000001">
    <property type="protein sequence ID" value="SFC25085.1"/>
    <property type="molecule type" value="Genomic_DNA"/>
</dbReference>
<keyword evidence="7 14" id="KW-0812">Transmembrane</keyword>
<evidence type="ECO:0000256" key="14">
    <source>
        <dbReference type="SAM" id="Phobius"/>
    </source>
</evidence>
<keyword evidence="9 16" id="KW-0418">Kinase</keyword>
<evidence type="ECO:0000256" key="5">
    <source>
        <dbReference type="ARBA" id="ARBA00022553"/>
    </source>
</evidence>
<dbReference type="Pfam" id="PF17203">
    <property type="entry name" value="sCache_3_2"/>
    <property type="match status" value="1"/>
</dbReference>
<dbReference type="SMART" id="SM00387">
    <property type="entry name" value="HATPase_c"/>
    <property type="match status" value="1"/>
</dbReference>
<comment type="subcellular location">
    <subcellularLocation>
        <location evidence="2">Cell membrane</location>
        <topology evidence="2">Multi-pass membrane protein</topology>
    </subcellularLocation>
</comment>
<dbReference type="Gene3D" id="3.30.565.10">
    <property type="entry name" value="Histidine kinase-like ATPase, C-terminal domain"/>
    <property type="match status" value="1"/>
</dbReference>